<gene>
    <name evidence="1" type="ORF">Syun_020836</name>
</gene>
<sequence>MMEELRYEVRSASRGLNQRLDKLLIRHRIIESTGTKEQQMEESCDTKAPDPPDPVMLEMIRIVGESNLMANVVFSTVGASNPSAQDLRAVMKTFSVNPAENLVSITTTMEKVIEPDGVMVGLHREDCGGKQIWVVATYFLTWIECWYRIRDLALPITIDGEMGILITFYLTFITWAYFVRAACGLLIDIRTGSYGSWQGRFLAFIHVPPTTGVHARAYSSSSMITSLATTLRTSFEGSLIGALIKEKTSCILETELLVEFSTELEEIFCLRSLHCKPLIAWSNRFNVHFHHHLGLKALDPTDLAALELFPITGDLDPIATEGVLIVGDTYLMAFKAIWFIGDPNLVKIQSIDLVSKVKLKIRKVALQIKEVILQHPDPPNLKLFMVLSTSSKSILSYVLVANASDPPDLGILQPARHREFWAASFIETKPGLEIPSSFIIDTEIGIAPSQKALSVHVAPRNRHARDTSSDSITSSQKALLGEFPFDRWR</sequence>
<dbReference type="EMBL" id="JBBNAF010000009">
    <property type="protein sequence ID" value="KAK9114039.1"/>
    <property type="molecule type" value="Genomic_DNA"/>
</dbReference>
<keyword evidence="2" id="KW-1185">Reference proteome</keyword>
<comment type="caution">
    <text evidence="1">The sequence shown here is derived from an EMBL/GenBank/DDBJ whole genome shotgun (WGS) entry which is preliminary data.</text>
</comment>
<proteinExistence type="predicted"/>
<evidence type="ECO:0000313" key="1">
    <source>
        <dbReference type="EMBL" id="KAK9114039.1"/>
    </source>
</evidence>
<accession>A0AAP0NQ27</accession>
<reference evidence="1 2" key="1">
    <citation type="submission" date="2024-01" db="EMBL/GenBank/DDBJ databases">
        <title>Genome assemblies of Stephania.</title>
        <authorList>
            <person name="Yang L."/>
        </authorList>
    </citation>
    <scope>NUCLEOTIDE SEQUENCE [LARGE SCALE GENOMIC DNA]</scope>
    <source>
        <strain evidence="1">YNDBR</strain>
        <tissue evidence="1">Leaf</tissue>
    </source>
</reference>
<dbReference type="AlphaFoldDB" id="A0AAP0NQ27"/>
<organism evidence="1 2">
    <name type="scientific">Stephania yunnanensis</name>
    <dbReference type="NCBI Taxonomy" id="152371"/>
    <lineage>
        <taxon>Eukaryota</taxon>
        <taxon>Viridiplantae</taxon>
        <taxon>Streptophyta</taxon>
        <taxon>Embryophyta</taxon>
        <taxon>Tracheophyta</taxon>
        <taxon>Spermatophyta</taxon>
        <taxon>Magnoliopsida</taxon>
        <taxon>Ranunculales</taxon>
        <taxon>Menispermaceae</taxon>
        <taxon>Menispermoideae</taxon>
        <taxon>Cissampelideae</taxon>
        <taxon>Stephania</taxon>
    </lineage>
</organism>
<evidence type="ECO:0000313" key="2">
    <source>
        <dbReference type="Proteomes" id="UP001420932"/>
    </source>
</evidence>
<protein>
    <submittedName>
        <fullName evidence="1">Uncharacterized protein</fullName>
    </submittedName>
</protein>
<name>A0AAP0NQ27_9MAGN</name>
<dbReference type="Proteomes" id="UP001420932">
    <property type="component" value="Unassembled WGS sequence"/>
</dbReference>